<evidence type="ECO:0000256" key="20">
    <source>
        <dbReference type="ARBA" id="ARBA00049397"/>
    </source>
</evidence>
<name>A0ABQ9EVT0_TEGGR</name>
<comment type="similarity">
    <text evidence="3">Belongs to the steroid 5-alpha reductase family.</text>
</comment>
<dbReference type="InterPro" id="IPR001104">
    <property type="entry name" value="3-oxo-5_a-steroid_4-DH_C"/>
</dbReference>
<comment type="catalytic activity">
    <reaction evidence="20">
        <text>17beta-hydroxy-5alpha-androstan-3-one + NADP(+) = testosterone + NADPH + H(+)</text>
        <dbReference type="Rhea" id="RHEA:50820"/>
        <dbReference type="ChEBI" id="CHEBI:15378"/>
        <dbReference type="ChEBI" id="CHEBI:16330"/>
        <dbReference type="ChEBI" id="CHEBI:17347"/>
        <dbReference type="ChEBI" id="CHEBI:57783"/>
        <dbReference type="ChEBI" id="CHEBI:58349"/>
        <dbReference type="EC" id="1.3.1.22"/>
    </reaction>
    <physiologicalReaction direction="right-to-left" evidence="20">
        <dbReference type="Rhea" id="RHEA:50822"/>
    </physiologicalReaction>
</comment>
<keyword evidence="13 21" id="KW-0472">Membrane</keyword>
<evidence type="ECO:0000256" key="21">
    <source>
        <dbReference type="SAM" id="Phobius"/>
    </source>
</evidence>
<evidence type="ECO:0000256" key="5">
    <source>
        <dbReference type="ARBA" id="ARBA00022692"/>
    </source>
</evidence>
<dbReference type="InterPro" id="IPR016636">
    <property type="entry name" value="3-oxo-5-alpha-steroid_4-DH"/>
</dbReference>
<evidence type="ECO:0000256" key="13">
    <source>
        <dbReference type="ARBA" id="ARBA00023136"/>
    </source>
</evidence>
<sequence>MELIQDIYNLDIKVFNYIAYFMLCWGFCNVFILRFLDAPYGRYSRQGFGLFVNAKVAWVIQELPAFAVPVMLILFFDFPQMSKTPNRIMLACFLIHYFQRTFIFSFLIRGGKPTPLLPFVLAIMFCCGNGYLQGGYLIKYADFGPDWSSNPRFYIGLILFFCGMFINIQSDHILRNLRKPGETGYKIPTGGMFDYVSGANFFGESVEWWGFGIACGTLPALAFAIFTTLTIGPRACSHH</sequence>
<feature type="transmembrane region" description="Helical" evidence="21">
    <location>
        <begin position="14"/>
        <end position="36"/>
    </location>
</feature>
<dbReference type="Pfam" id="PF02544">
    <property type="entry name" value="Steroid_dh"/>
    <property type="match status" value="1"/>
</dbReference>
<keyword evidence="11" id="KW-0560">Oxidoreductase</keyword>
<dbReference type="PROSITE" id="PS50244">
    <property type="entry name" value="S5A_REDUCTASE"/>
    <property type="match status" value="1"/>
</dbReference>
<evidence type="ECO:0000256" key="3">
    <source>
        <dbReference type="ARBA" id="ARBA00007742"/>
    </source>
</evidence>
<keyword evidence="10 21" id="KW-1133">Transmembrane helix</keyword>
<keyword evidence="24" id="KW-1185">Reference proteome</keyword>
<comment type="catalytic activity">
    <reaction evidence="19">
        <text>androst-4-ene-3,17-dione + NADPH + H(+) = 5alpha-androstan-3,17-dione + NADP(+)</text>
        <dbReference type="Rhea" id="RHEA:50816"/>
        <dbReference type="ChEBI" id="CHEBI:15378"/>
        <dbReference type="ChEBI" id="CHEBI:15994"/>
        <dbReference type="ChEBI" id="CHEBI:16422"/>
        <dbReference type="ChEBI" id="CHEBI:57783"/>
        <dbReference type="ChEBI" id="CHEBI:58349"/>
    </reaction>
    <physiologicalReaction direction="left-to-right" evidence="19">
        <dbReference type="Rhea" id="RHEA:50817"/>
    </physiologicalReaction>
</comment>
<dbReference type="Gene3D" id="1.20.120.1630">
    <property type="match status" value="1"/>
</dbReference>
<comment type="function">
    <text evidence="14">Converts testosterone into 5-alpha-dihydrotestosterone and progesterone or corticosterone into their corresponding 5-alpha-3-oxosteroids. It plays a central role in sexual differentiation and androgen physiology.</text>
</comment>
<feature type="transmembrane region" description="Helical" evidence="21">
    <location>
        <begin position="208"/>
        <end position="231"/>
    </location>
</feature>
<evidence type="ECO:0000256" key="1">
    <source>
        <dbReference type="ARBA" id="ARBA00004154"/>
    </source>
</evidence>
<evidence type="ECO:0000256" key="7">
    <source>
        <dbReference type="ARBA" id="ARBA00022824"/>
    </source>
</evidence>
<protein>
    <recommendedName>
        <fullName evidence="15">3-oxo-5-alpha-steroid 4-dehydrogenase 1</fullName>
        <ecNumber evidence="4">1.3.1.22</ecNumber>
    </recommendedName>
    <alternativeName>
        <fullName evidence="16">SR type 1</fullName>
    </alternativeName>
    <alternativeName>
        <fullName evidence="17">Steroid 5-alpha-reductase 1</fullName>
    </alternativeName>
</protein>
<feature type="non-terminal residue" evidence="23">
    <location>
        <position position="239"/>
    </location>
</feature>
<comment type="subcellular location">
    <subcellularLocation>
        <location evidence="2">Endoplasmic reticulum membrane</location>
        <topology evidence="2">Multi-pass membrane protein</topology>
    </subcellularLocation>
    <subcellularLocation>
        <location evidence="1">Microsome membrane</location>
        <topology evidence="1">Multi-pass membrane protein</topology>
    </subcellularLocation>
</comment>
<feature type="transmembrane region" description="Helical" evidence="21">
    <location>
        <begin position="153"/>
        <end position="170"/>
    </location>
</feature>
<dbReference type="EC" id="1.3.1.22" evidence="4"/>
<keyword evidence="5 21" id="KW-0812">Transmembrane</keyword>
<evidence type="ECO:0000313" key="23">
    <source>
        <dbReference type="EMBL" id="KAJ8308087.1"/>
    </source>
</evidence>
<proteinExistence type="inferred from homology"/>
<feature type="transmembrane region" description="Helical" evidence="21">
    <location>
        <begin position="114"/>
        <end position="132"/>
    </location>
</feature>
<evidence type="ECO:0000256" key="8">
    <source>
        <dbReference type="ARBA" id="ARBA00022848"/>
    </source>
</evidence>
<gene>
    <name evidence="23" type="ORF">KUTeg_012961</name>
</gene>
<evidence type="ECO:0000256" key="6">
    <source>
        <dbReference type="ARBA" id="ARBA00022782"/>
    </source>
</evidence>
<dbReference type="PIRSF" id="PIRSF015596">
    <property type="entry name" value="5_alpha-SR2"/>
    <property type="match status" value="1"/>
</dbReference>
<keyword evidence="7" id="KW-0256">Endoplasmic reticulum</keyword>
<feature type="transmembrane region" description="Helical" evidence="21">
    <location>
        <begin position="88"/>
        <end position="108"/>
    </location>
</feature>
<feature type="domain" description="3-oxo-5-alpha-steroid 4-dehydrogenase C-terminal" evidence="22">
    <location>
        <begin position="113"/>
        <end position="239"/>
    </location>
</feature>
<dbReference type="EMBL" id="JARBDR010000657">
    <property type="protein sequence ID" value="KAJ8308087.1"/>
    <property type="molecule type" value="Genomic_DNA"/>
</dbReference>
<evidence type="ECO:0000256" key="10">
    <source>
        <dbReference type="ARBA" id="ARBA00022989"/>
    </source>
</evidence>
<evidence type="ECO:0000256" key="9">
    <source>
        <dbReference type="ARBA" id="ARBA00022857"/>
    </source>
</evidence>
<dbReference type="Proteomes" id="UP001217089">
    <property type="component" value="Unassembled WGS sequence"/>
</dbReference>
<dbReference type="InterPro" id="IPR039357">
    <property type="entry name" value="SRD5A/TECR"/>
</dbReference>
<reference evidence="23 24" key="1">
    <citation type="submission" date="2022-12" db="EMBL/GenBank/DDBJ databases">
        <title>Chromosome-level genome of Tegillarca granosa.</title>
        <authorList>
            <person name="Kim J."/>
        </authorList>
    </citation>
    <scope>NUCLEOTIDE SEQUENCE [LARGE SCALE GENOMIC DNA]</scope>
    <source>
        <strain evidence="23">Teg-2019</strain>
        <tissue evidence="23">Adductor muscle</tissue>
    </source>
</reference>
<evidence type="ECO:0000256" key="4">
    <source>
        <dbReference type="ARBA" id="ARBA00012049"/>
    </source>
</evidence>
<evidence type="ECO:0000256" key="2">
    <source>
        <dbReference type="ARBA" id="ARBA00004477"/>
    </source>
</evidence>
<keyword evidence="9" id="KW-0521">NADP</keyword>
<evidence type="ECO:0000256" key="17">
    <source>
        <dbReference type="ARBA" id="ARBA00042579"/>
    </source>
</evidence>
<evidence type="ECO:0000256" key="14">
    <source>
        <dbReference type="ARBA" id="ARBA00037789"/>
    </source>
</evidence>
<accession>A0ABQ9EVT0</accession>
<evidence type="ECO:0000256" key="11">
    <source>
        <dbReference type="ARBA" id="ARBA00023002"/>
    </source>
</evidence>
<evidence type="ECO:0000256" key="16">
    <source>
        <dbReference type="ARBA" id="ARBA00041664"/>
    </source>
</evidence>
<dbReference type="PANTHER" id="PTHR10556">
    <property type="entry name" value="3-OXO-5-ALPHA-STEROID 4-DEHYDROGENASE"/>
    <property type="match status" value="1"/>
</dbReference>
<evidence type="ECO:0000256" key="12">
    <source>
        <dbReference type="ARBA" id="ARBA00023098"/>
    </source>
</evidence>
<evidence type="ECO:0000256" key="15">
    <source>
        <dbReference type="ARBA" id="ARBA00039428"/>
    </source>
</evidence>
<evidence type="ECO:0000313" key="24">
    <source>
        <dbReference type="Proteomes" id="UP001217089"/>
    </source>
</evidence>
<organism evidence="23 24">
    <name type="scientific">Tegillarca granosa</name>
    <name type="common">Malaysian cockle</name>
    <name type="synonym">Anadara granosa</name>
    <dbReference type="NCBI Taxonomy" id="220873"/>
    <lineage>
        <taxon>Eukaryota</taxon>
        <taxon>Metazoa</taxon>
        <taxon>Spiralia</taxon>
        <taxon>Lophotrochozoa</taxon>
        <taxon>Mollusca</taxon>
        <taxon>Bivalvia</taxon>
        <taxon>Autobranchia</taxon>
        <taxon>Pteriomorphia</taxon>
        <taxon>Arcoida</taxon>
        <taxon>Arcoidea</taxon>
        <taxon>Arcidae</taxon>
        <taxon>Tegillarca</taxon>
    </lineage>
</organism>
<feature type="transmembrane region" description="Helical" evidence="21">
    <location>
        <begin position="56"/>
        <end position="76"/>
    </location>
</feature>
<dbReference type="PANTHER" id="PTHR10556:SF57">
    <property type="entry name" value="3-OXO-5-ALPHA-STEROID 4-DEHYDROGENASE 1"/>
    <property type="match status" value="1"/>
</dbReference>
<comment type="caution">
    <text evidence="23">The sequence shown here is derived from an EMBL/GenBank/DDBJ whole genome shotgun (WGS) entry which is preliminary data.</text>
</comment>
<keyword evidence="6" id="KW-0221">Differentiation</keyword>
<comment type="catalytic activity">
    <reaction evidence="18">
        <text>5alpha-pregnane-3,20-dione + NADP(+) = progesterone + NADPH + H(+)</text>
        <dbReference type="Rhea" id="RHEA:21952"/>
        <dbReference type="ChEBI" id="CHEBI:15378"/>
        <dbReference type="ChEBI" id="CHEBI:17026"/>
        <dbReference type="ChEBI" id="CHEBI:28952"/>
        <dbReference type="ChEBI" id="CHEBI:57783"/>
        <dbReference type="ChEBI" id="CHEBI:58349"/>
        <dbReference type="EC" id="1.3.1.22"/>
    </reaction>
    <physiologicalReaction direction="right-to-left" evidence="18">
        <dbReference type="Rhea" id="RHEA:21954"/>
    </physiologicalReaction>
</comment>
<keyword evidence="12" id="KW-0443">Lipid metabolism</keyword>
<keyword evidence="8" id="KW-0492">Microsome</keyword>
<evidence type="ECO:0000256" key="19">
    <source>
        <dbReference type="ARBA" id="ARBA00049166"/>
    </source>
</evidence>
<evidence type="ECO:0000259" key="22">
    <source>
        <dbReference type="Pfam" id="PF02544"/>
    </source>
</evidence>
<evidence type="ECO:0000256" key="18">
    <source>
        <dbReference type="ARBA" id="ARBA00048292"/>
    </source>
</evidence>